<dbReference type="RefSeq" id="WP_106151556.1">
    <property type="nucleotide sequence ID" value="NZ_PVTS01000001.1"/>
</dbReference>
<evidence type="ECO:0000256" key="7">
    <source>
        <dbReference type="NCBIfam" id="TIGR01464"/>
    </source>
</evidence>
<evidence type="ECO:0000256" key="9">
    <source>
        <dbReference type="RuleBase" id="RU004169"/>
    </source>
</evidence>
<keyword evidence="6 8" id="KW-0627">Porphyrin biosynthesis</keyword>
<dbReference type="PANTHER" id="PTHR21091:SF169">
    <property type="entry name" value="UROPORPHYRINOGEN DECARBOXYLASE"/>
    <property type="match status" value="1"/>
</dbReference>
<evidence type="ECO:0000256" key="3">
    <source>
        <dbReference type="ARBA" id="ARBA00012288"/>
    </source>
</evidence>
<dbReference type="EC" id="4.1.1.37" evidence="3 7"/>
<proteinExistence type="inferred from homology"/>
<evidence type="ECO:0000256" key="4">
    <source>
        <dbReference type="ARBA" id="ARBA00022793"/>
    </source>
</evidence>
<dbReference type="Gene3D" id="3.20.20.210">
    <property type="match status" value="1"/>
</dbReference>
<dbReference type="UniPathway" id="UPA00251">
    <property type="reaction ID" value="UER00321"/>
</dbReference>
<dbReference type="EMBL" id="QPIZ01000021">
    <property type="protein sequence ID" value="RCW30630.1"/>
    <property type="molecule type" value="Genomic_DNA"/>
</dbReference>
<protein>
    <recommendedName>
        <fullName evidence="3 7">Uroporphyrinogen decarboxylase</fullName>
        <ecNumber evidence="3 7">4.1.1.37</ecNumber>
    </recommendedName>
</protein>
<keyword evidence="5 8" id="KW-0456">Lyase</keyword>
<evidence type="ECO:0000256" key="2">
    <source>
        <dbReference type="ARBA" id="ARBA00009935"/>
    </source>
</evidence>
<sequence length="342" mass="38861">MQNTLLLNKLKGIPTERPPVWFMRQAGRILPNYRKLKEQYDFHELMSDPRLASEVTLMPVYDLGVDAAILFSDILVVPVALGMDMSFTGRGPVFEQPLAALNEPYQALRPDASRLEYIYRNIDAIITDRPANTPLIGFCGAPLTTLCYMVQGTGKDPSFPDVVKYLYRNKDDARKLIDAIVDMSVVYAQNQIKYGVDVFQLFDTHAGVIPAELYHELFWPAIQKISQAVRETGTPFIYFPKGLGTGLKNVTPDLADFVSIDWQMPLRDARELVHPQVGLQGNIDPRLLYASRDDIAKELEKYIPFYREHPNLVLNLGHGFLPDIPYENARFVVDWVKNAQWG</sequence>
<evidence type="ECO:0000259" key="10">
    <source>
        <dbReference type="PROSITE" id="PS00906"/>
    </source>
</evidence>
<dbReference type="PROSITE" id="PS00906">
    <property type="entry name" value="UROD_1"/>
    <property type="match status" value="1"/>
</dbReference>
<accession>A0A2T0XTJ9</accession>
<name>A0A2T0XTJ9_9BACT</name>
<keyword evidence="12" id="KW-1185">Reference proteome</keyword>
<dbReference type="AlphaFoldDB" id="A0A2T0XTJ9"/>
<dbReference type="STRING" id="1168289.GCA_000259075_01375"/>
<evidence type="ECO:0000313" key="12">
    <source>
        <dbReference type="Proteomes" id="UP000252733"/>
    </source>
</evidence>
<reference evidence="11 12" key="1">
    <citation type="submission" date="2018-07" db="EMBL/GenBank/DDBJ databases">
        <title>Freshwater and sediment microbial communities from various areas in North America, analyzing microbe dynamics in response to fracking.</title>
        <authorList>
            <person name="Lamendella R."/>
        </authorList>
    </citation>
    <scope>NUCLEOTIDE SEQUENCE [LARGE SCALE GENOMIC DNA]</scope>
    <source>
        <strain evidence="11 12">160A</strain>
    </source>
</reference>
<evidence type="ECO:0000256" key="5">
    <source>
        <dbReference type="ARBA" id="ARBA00023239"/>
    </source>
</evidence>
<dbReference type="InterPro" id="IPR006361">
    <property type="entry name" value="Uroporphyrinogen_deCO2ase_HemE"/>
</dbReference>
<dbReference type="Pfam" id="PF01208">
    <property type="entry name" value="URO-D"/>
    <property type="match status" value="1"/>
</dbReference>
<dbReference type="Proteomes" id="UP000252733">
    <property type="component" value="Unassembled WGS sequence"/>
</dbReference>
<keyword evidence="4 8" id="KW-0210">Decarboxylase</keyword>
<evidence type="ECO:0000256" key="8">
    <source>
        <dbReference type="RuleBase" id="RU000554"/>
    </source>
</evidence>
<dbReference type="OrthoDB" id="9806656at2"/>
<evidence type="ECO:0000256" key="6">
    <source>
        <dbReference type="ARBA" id="ARBA00023244"/>
    </source>
</evidence>
<dbReference type="GO" id="GO:0004853">
    <property type="term" value="F:uroporphyrinogen decarboxylase activity"/>
    <property type="evidence" value="ECO:0007669"/>
    <property type="project" value="UniProtKB-UniRule"/>
</dbReference>
<comment type="caution">
    <text evidence="11">The sequence shown here is derived from an EMBL/GenBank/DDBJ whole genome shotgun (WGS) entry which is preliminary data.</text>
</comment>
<dbReference type="GO" id="GO:0005829">
    <property type="term" value="C:cytosol"/>
    <property type="evidence" value="ECO:0007669"/>
    <property type="project" value="TreeGrafter"/>
</dbReference>
<comment type="similarity">
    <text evidence="2 9">Belongs to the uroporphyrinogen decarboxylase family.</text>
</comment>
<evidence type="ECO:0000256" key="1">
    <source>
        <dbReference type="ARBA" id="ARBA00004804"/>
    </source>
</evidence>
<comment type="catalytic activity">
    <reaction evidence="8">
        <text>uroporphyrinogen III + 4 H(+) = coproporphyrinogen III + 4 CO2</text>
        <dbReference type="Rhea" id="RHEA:19865"/>
        <dbReference type="ChEBI" id="CHEBI:15378"/>
        <dbReference type="ChEBI" id="CHEBI:16526"/>
        <dbReference type="ChEBI" id="CHEBI:57308"/>
        <dbReference type="ChEBI" id="CHEBI:57309"/>
        <dbReference type="EC" id="4.1.1.37"/>
    </reaction>
</comment>
<dbReference type="GO" id="GO:0006782">
    <property type="term" value="P:protoporphyrinogen IX biosynthetic process"/>
    <property type="evidence" value="ECO:0007669"/>
    <property type="project" value="UniProtKB-UniPathway"/>
</dbReference>
<gene>
    <name evidence="11" type="ORF">DFO77_12167</name>
</gene>
<dbReference type="PANTHER" id="PTHR21091">
    <property type="entry name" value="METHYLTETRAHYDROFOLATE:HOMOCYSTEINE METHYLTRANSFERASE RELATED"/>
    <property type="match status" value="1"/>
</dbReference>
<dbReference type="NCBIfam" id="TIGR01464">
    <property type="entry name" value="hemE"/>
    <property type="match status" value="1"/>
</dbReference>
<dbReference type="InterPro" id="IPR000257">
    <property type="entry name" value="Uroporphyrinogen_deCOase"/>
</dbReference>
<dbReference type="SUPFAM" id="SSF51726">
    <property type="entry name" value="UROD/MetE-like"/>
    <property type="match status" value="1"/>
</dbReference>
<organism evidence="11 12">
    <name type="scientific">Marinilabilia salmonicolor</name>
    <dbReference type="NCBI Taxonomy" id="989"/>
    <lineage>
        <taxon>Bacteria</taxon>
        <taxon>Pseudomonadati</taxon>
        <taxon>Bacteroidota</taxon>
        <taxon>Bacteroidia</taxon>
        <taxon>Marinilabiliales</taxon>
        <taxon>Marinilabiliaceae</taxon>
        <taxon>Marinilabilia</taxon>
    </lineage>
</organism>
<feature type="domain" description="Uroporphyrinogen decarboxylase (URO-D)" evidence="10">
    <location>
        <begin position="19"/>
        <end position="28"/>
    </location>
</feature>
<evidence type="ECO:0000313" key="11">
    <source>
        <dbReference type="EMBL" id="RCW30630.1"/>
    </source>
</evidence>
<comment type="pathway">
    <text evidence="1 8">Porphyrin-containing compound metabolism; protoporphyrin-IX biosynthesis; coproporphyrinogen-III from 5-aminolevulinate: step 4/4.</text>
</comment>
<dbReference type="InterPro" id="IPR038071">
    <property type="entry name" value="UROD/MetE-like_sf"/>
</dbReference>